<keyword evidence="1" id="KW-0812">Transmembrane</keyword>
<dbReference type="Proteomes" id="UP000199055">
    <property type="component" value="Unassembled WGS sequence"/>
</dbReference>
<gene>
    <name evidence="2" type="ORF">SAMN05216481_12075</name>
</gene>
<dbReference type="EMBL" id="FOET01000020">
    <property type="protein sequence ID" value="SEQ93106.1"/>
    <property type="molecule type" value="Genomic_DNA"/>
</dbReference>
<organism evidence="2 3">
    <name type="scientific">Streptomyces radiopugnans</name>
    <dbReference type="NCBI Taxonomy" id="403935"/>
    <lineage>
        <taxon>Bacteria</taxon>
        <taxon>Bacillati</taxon>
        <taxon>Actinomycetota</taxon>
        <taxon>Actinomycetes</taxon>
        <taxon>Kitasatosporales</taxon>
        <taxon>Streptomycetaceae</taxon>
        <taxon>Streptomyces</taxon>
    </lineage>
</organism>
<sequence>MALFLFLLLVAAVLGVLGAVVEGLLYLLFIGVAVLVIAVLVASLQRSRRRAGR</sequence>
<feature type="transmembrane region" description="Helical" evidence="1">
    <location>
        <begin position="28"/>
        <end position="44"/>
    </location>
</feature>
<evidence type="ECO:0000313" key="3">
    <source>
        <dbReference type="Proteomes" id="UP000199055"/>
    </source>
</evidence>
<evidence type="ECO:0000256" key="1">
    <source>
        <dbReference type="SAM" id="Phobius"/>
    </source>
</evidence>
<dbReference type="RefSeq" id="WP_177214130.1">
    <property type="nucleotide sequence ID" value="NZ_FOET01000020.1"/>
</dbReference>
<reference evidence="2 3" key="1">
    <citation type="submission" date="2016-10" db="EMBL/GenBank/DDBJ databases">
        <authorList>
            <person name="de Groot N.N."/>
        </authorList>
    </citation>
    <scope>NUCLEOTIDE SEQUENCE [LARGE SCALE GENOMIC DNA]</scope>
    <source>
        <strain evidence="2 3">CGMCC 4.3519</strain>
    </source>
</reference>
<protein>
    <submittedName>
        <fullName evidence="2">Uncharacterized protein</fullName>
    </submittedName>
</protein>
<evidence type="ECO:0000313" key="2">
    <source>
        <dbReference type="EMBL" id="SEQ93106.1"/>
    </source>
</evidence>
<proteinExistence type="predicted"/>
<keyword evidence="1" id="KW-0472">Membrane</keyword>
<dbReference type="AlphaFoldDB" id="A0A1H9K1L4"/>
<keyword evidence="1" id="KW-1133">Transmembrane helix</keyword>
<keyword evidence="3" id="KW-1185">Reference proteome</keyword>
<name>A0A1H9K1L4_9ACTN</name>
<accession>A0A1H9K1L4</accession>